<accession>F8GV17</accession>
<evidence type="ECO:0000313" key="1">
    <source>
        <dbReference type="EMBL" id="AEI81444.1"/>
    </source>
</evidence>
<organism evidence="1 2">
    <name type="scientific">Cupriavidus necator (strain ATCC 43291 / DSM 13513 / CCUG 52238 / LMG 8453 / N-1)</name>
    <name type="common">Ralstonia eutropha</name>
    <dbReference type="NCBI Taxonomy" id="1042878"/>
    <lineage>
        <taxon>Bacteria</taxon>
        <taxon>Pseudomonadati</taxon>
        <taxon>Pseudomonadota</taxon>
        <taxon>Betaproteobacteria</taxon>
        <taxon>Burkholderiales</taxon>
        <taxon>Burkholderiaceae</taxon>
        <taxon>Cupriavidus</taxon>
    </lineage>
</organism>
<reference evidence="1 2" key="1">
    <citation type="journal article" date="2011" name="J. Bacteriol.">
        <title>Complete genome sequence of the type strain Cupriavidus necator N-1.</title>
        <authorList>
            <person name="Poehlein A."/>
            <person name="Kusian B."/>
            <person name="Friedrich B."/>
            <person name="Daniel R."/>
            <person name="Bowien B."/>
        </authorList>
    </citation>
    <scope>NUCLEOTIDE SEQUENCE [LARGE SCALE GENOMIC DNA]</scope>
    <source>
        <strain evidence="2">ATCC 43291 / DSM 13513 / CCUG 52238 / LMG 8453 / N-1</strain>
        <plasmid evidence="1 2">pBB1</plasmid>
    </source>
</reference>
<proteinExistence type="predicted"/>
<name>F8GV17_CUPNN</name>
<geneLocation type="plasmid" evidence="1 2">
    <name>pBB1</name>
</geneLocation>
<dbReference type="AlphaFoldDB" id="F8GV17"/>
<keyword evidence="1" id="KW-0614">Plasmid</keyword>
<dbReference type="Gene3D" id="3.40.190.10">
    <property type="entry name" value="Periplasmic binding protein-like II"/>
    <property type="match status" value="1"/>
</dbReference>
<sequence>MVANYLDRYPQVQVELLLVDRCVDLVSEGFEAAIQLGSPFDASLRTA</sequence>
<dbReference type="Proteomes" id="UP000006798">
    <property type="component" value="Plasmid pBB1"/>
</dbReference>
<dbReference type="HOGENOM" id="CLU_3167054_0_0_4"/>
<dbReference type="KEGG" id="cnc:CNE_BB1p00090"/>
<dbReference type="EMBL" id="CP002879">
    <property type="protein sequence ID" value="AEI81444.1"/>
    <property type="molecule type" value="Genomic_DNA"/>
</dbReference>
<evidence type="ECO:0000313" key="2">
    <source>
        <dbReference type="Proteomes" id="UP000006798"/>
    </source>
</evidence>
<protein>
    <recommendedName>
        <fullName evidence="3">LysR family transcriptional regulator</fullName>
    </recommendedName>
</protein>
<evidence type="ECO:0008006" key="3">
    <source>
        <dbReference type="Google" id="ProtNLM"/>
    </source>
</evidence>
<gene>
    <name evidence="1" type="ordered locus">CNE_BB1p00090</name>
</gene>
<dbReference type="SUPFAM" id="SSF53850">
    <property type="entry name" value="Periplasmic binding protein-like II"/>
    <property type="match status" value="1"/>
</dbReference>